<keyword evidence="2" id="KW-0723">Serine/threonine-protein kinase</keyword>
<dbReference type="InterPro" id="IPR011009">
    <property type="entry name" value="Kinase-like_dom_sf"/>
</dbReference>
<dbReference type="Pfam" id="PF00069">
    <property type="entry name" value="Pkinase"/>
    <property type="match status" value="1"/>
</dbReference>
<dbReference type="InterPro" id="IPR032675">
    <property type="entry name" value="LRR_dom_sf"/>
</dbReference>
<dbReference type="PROSITE" id="PS00107">
    <property type="entry name" value="PROTEIN_KINASE_ATP"/>
    <property type="match status" value="1"/>
</dbReference>
<evidence type="ECO:0000256" key="2">
    <source>
        <dbReference type="ARBA" id="ARBA00022527"/>
    </source>
</evidence>
<evidence type="ECO:0000256" key="5">
    <source>
        <dbReference type="ARBA" id="ARBA00022679"/>
    </source>
</evidence>
<dbReference type="Pfam" id="PF00560">
    <property type="entry name" value="LRR_1"/>
    <property type="match status" value="2"/>
</dbReference>
<feature type="transmembrane region" description="Helical" evidence="16">
    <location>
        <begin position="12"/>
        <end position="29"/>
    </location>
</feature>
<accession>A0ABD3A0P3</accession>
<dbReference type="InterPro" id="IPR008271">
    <property type="entry name" value="Ser/Thr_kinase_AS"/>
</dbReference>
<dbReference type="Gene3D" id="3.30.200.20">
    <property type="entry name" value="Phosphorylase Kinase, domain 1"/>
    <property type="match status" value="1"/>
</dbReference>
<evidence type="ECO:0000256" key="4">
    <source>
        <dbReference type="ARBA" id="ARBA00022614"/>
    </source>
</evidence>
<dbReference type="FunFam" id="3.30.200.20:FF:000394">
    <property type="entry name" value="Leucine-rich repeat receptor-like protein kinase"/>
    <property type="match status" value="1"/>
</dbReference>
<evidence type="ECO:0000256" key="7">
    <source>
        <dbReference type="ARBA" id="ARBA00022729"/>
    </source>
</evidence>
<dbReference type="InterPro" id="IPR024788">
    <property type="entry name" value="Malectin-like_Carb-bd_dom"/>
</dbReference>
<evidence type="ECO:0000256" key="8">
    <source>
        <dbReference type="ARBA" id="ARBA00022737"/>
    </source>
</evidence>
<keyword evidence="19" id="KW-1185">Reference proteome</keyword>
<feature type="binding site" evidence="15">
    <location>
        <position position="625"/>
    </location>
    <ligand>
        <name>ATP</name>
        <dbReference type="ChEBI" id="CHEBI:30616"/>
    </ligand>
</feature>
<dbReference type="FunFam" id="3.80.10.10:FF:000129">
    <property type="entry name" value="Leucine-rich repeat receptor-like kinase"/>
    <property type="match status" value="1"/>
</dbReference>
<dbReference type="GO" id="GO:0004674">
    <property type="term" value="F:protein serine/threonine kinase activity"/>
    <property type="evidence" value="ECO:0007669"/>
    <property type="project" value="UniProtKB-KW"/>
</dbReference>
<comment type="caution">
    <text evidence="18">The sequence shown here is derived from an EMBL/GenBank/DDBJ whole genome shotgun (WGS) entry which is preliminary data.</text>
</comment>
<evidence type="ECO:0000256" key="16">
    <source>
        <dbReference type="SAM" id="Phobius"/>
    </source>
</evidence>
<dbReference type="Gene3D" id="3.80.10.10">
    <property type="entry name" value="Ribonuclease Inhibitor"/>
    <property type="match status" value="1"/>
</dbReference>
<keyword evidence="8" id="KW-0677">Repeat</keyword>
<dbReference type="FunFam" id="1.10.510.10:FF:000146">
    <property type="entry name" value="LRR receptor-like serine/threonine-protein kinase IOS1"/>
    <property type="match status" value="1"/>
</dbReference>
<reference evidence="18 19" key="1">
    <citation type="submission" date="2024-11" db="EMBL/GenBank/DDBJ databases">
        <title>A near-complete genome assembly of Cinchona calisaya.</title>
        <authorList>
            <person name="Lian D.C."/>
            <person name="Zhao X.W."/>
            <person name="Wei L."/>
        </authorList>
    </citation>
    <scope>NUCLEOTIDE SEQUENCE [LARGE SCALE GENOMIC DNA]</scope>
    <source>
        <tissue evidence="18">Nenye</tissue>
    </source>
</reference>
<dbReference type="PANTHER" id="PTHR45631:SF202">
    <property type="entry name" value="SENESCENCE-INDUCED RECEPTOR-LIKE SERINE_THREONINE-PROTEIN KINASE"/>
    <property type="match status" value="1"/>
</dbReference>
<protein>
    <recommendedName>
        <fullName evidence="17">Protein kinase domain-containing protein</fullName>
    </recommendedName>
</protein>
<dbReference type="SUPFAM" id="SSF52058">
    <property type="entry name" value="L domain-like"/>
    <property type="match status" value="1"/>
</dbReference>
<evidence type="ECO:0000256" key="15">
    <source>
        <dbReference type="PROSITE-ProRule" id="PRU10141"/>
    </source>
</evidence>
<dbReference type="PANTHER" id="PTHR45631">
    <property type="entry name" value="OS07G0107800 PROTEIN-RELATED"/>
    <property type="match status" value="1"/>
</dbReference>
<organism evidence="18 19">
    <name type="scientific">Cinchona calisaya</name>
    <dbReference type="NCBI Taxonomy" id="153742"/>
    <lineage>
        <taxon>Eukaryota</taxon>
        <taxon>Viridiplantae</taxon>
        <taxon>Streptophyta</taxon>
        <taxon>Embryophyta</taxon>
        <taxon>Tracheophyta</taxon>
        <taxon>Spermatophyta</taxon>
        <taxon>Magnoliopsida</taxon>
        <taxon>eudicotyledons</taxon>
        <taxon>Gunneridae</taxon>
        <taxon>Pentapetalae</taxon>
        <taxon>asterids</taxon>
        <taxon>lamiids</taxon>
        <taxon>Gentianales</taxon>
        <taxon>Rubiaceae</taxon>
        <taxon>Cinchonoideae</taxon>
        <taxon>Cinchoneae</taxon>
        <taxon>Cinchona</taxon>
    </lineage>
</organism>
<keyword evidence="13 16" id="KW-0472">Membrane</keyword>
<keyword evidence="12 16" id="KW-1133">Transmembrane helix</keyword>
<dbReference type="AlphaFoldDB" id="A0ABD3A0P3"/>
<dbReference type="PROSITE" id="PS50011">
    <property type="entry name" value="PROTEIN_KINASE_DOM"/>
    <property type="match status" value="1"/>
</dbReference>
<evidence type="ECO:0000256" key="9">
    <source>
        <dbReference type="ARBA" id="ARBA00022741"/>
    </source>
</evidence>
<sequence>MEKVPSPWEFKVFFLSSLWLYILALAIIVCQAQDNSDFISIDCGLDDKQSDYVDEKTNIFYTADTNFIETGKNFKIERDYINSSIDKQLWTVRSFTESRRNCYNLSAVVQGKLGKKYLMRAMFLYGNYDGKNQIPKFDLHLGVELWDTVEINTTTSIVTKEIIHVFSSSNYTYVCLVNTDSGTPFISALELRPLNQDAYPTNTSHGNNSLVNFLRLNFAPESNEIIRYPEDKFDRLWRPFITPSYWSELRTSRSIDVSNHYQPPEVVMQSAVTSLDANQALRFYFTPPDPTIPFYVYLHFAEVLEQQSNESRAFDIHLNDKRWYDDVVLKNFSILTIYVTAGGTTEASFNYSLVRTENSTLPPIINAMEVYLAKMFVQSQTDENDVWAILNIKSTYGLNRNWQGDPCFPREYMWEGLGCTINTNNESSPPRIKSLNFSSSGLSGNVSSYLSKLNFLEALDLSNNSFNGSVPDFLADLPLLKVLNLSGNQFSGSIPQKLLDKAKSGLELSADGYPVGIGSPNPCDLGQCKRKKSNKFVVPLVVSLTVAASLIVLGALIVMWKLRTKRQVLGGKSNIKDGFLEKRNIQFTYSDILKITNNFQRVLGKGGFGIVYHGRLTNGEQVAVKLLSHSSIQGHNEFQTEVELLTRIHHRNLTSLVGYCHEDTNTALVYEFMANGNLREHLSVTHNTNILSWLGRLQIALDAAQGLDYLHNGCKPPIIHRDIKSTNILLNENFEAKLADFGLSRVFTIADGSSLASRVVGTPGYLDPRYRETQRLNEKTDIYSLGIVILELITGRPVITRTEEKQHITQWVSYLLERGDIGSIVDPKLNGMYGTNSVWKALEVAVAMASPTSYRRPNMAHVLTELTESLLAEKARLDGLGTNFSKDILEVNSEILKFEPGPK</sequence>
<evidence type="ECO:0000256" key="1">
    <source>
        <dbReference type="ARBA" id="ARBA00004167"/>
    </source>
</evidence>
<evidence type="ECO:0000256" key="14">
    <source>
        <dbReference type="ARBA" id="ARBA00023170"/>
    </source>
</evidence>
<dbReference type="InterPro" id="IPR000719">
    <property type="entry name" value="Prot_kinase_dom"/>
</dbReference>
<dbReference type="PROSITE" id="PS00108">
    <property type="entry name" value="PROTEIN_KINASE_ST"/>
    <property type="match status" value="1"/>
</dbReference>
<dbReference type="Pfam" id="PF12819">
    <property type="entry name" value="Malectin_like"/>
    <property type="match status" value="1"/>
</dbReference>
<keyword evidence="5" id="KW-0808">Transferase</keyword>
<keyword evidence="4" id="KW-0433">Leucine-rich repeat</keyword>
<evidence type="ECO:0000256" key="3">
    <source>
        <dbReference type="ARBA" id="ARBA00022553"/>
    </source>
</evidence>
<keyword evidence="6 16" id="KW-0812">Transmembrane</keyword>
<keyword evidence="14" id="KW-0675">Receptor</keyword>
<dbReference type="SUPFAM" id="SSF56112">
    <property type="entry name" value="Protein kinase-like (PK-like)"/>
    <property type="match status" value="1"/>
</dbReference>
<dbReference type="Gene3D" id="2.60.120.430">
    <property type="entry name" value="Galactose-binding lectin"/>
    <property type="match status" value="1"/>
</dbReference>
<feature type="transmembrane region" description="Helical" evidence="16">
    <location>
        <begin position="536"/>
        <end position="560"/>
    </location>
</feature>
<feature type="domain" description="Protein kinase" evidence="17">
    <location>
        <begin position="597"/>
        <end position="903"/>
    </location>
</feature>
<dbReference type="GO" id="GO:0016020">
    <property type="term" value="C:membrane"/>
    <property type="evidence" value="ECO:0007669"/>
    <property type="project" value="UniProtKB-SubCell"/>
</dbReference>
<dbReference type="Gene3D" id="1.10.510.10">
    <property type="entry name" value="Transferase(Phosphotransferase) domain 1"/>
    <property type="match status" value="1"/>
</dbReference>
<dbReference type="EMBL" id="JBJUIK010000007">
    <property type="protein sequence ID" value="KAL3524140.1"/>
    <property type="molecule type" value="Genomic_DNA"/>
</dbReference>
<gene>
    <name evidence="18" type="ORF">ACH5RR_016974</name>
</gene>
<comment type="subcellular location">
    <subcellularLocation>
        <location evidence="1">Membrane</location>
        <topology evidence="1">Single-pass membrane protein</topology>
    </subcellularLocation>
</comment>
<evidence type="ECO:0000259" key="17">
    <source>
        <dbReference type="PROSITE" id="PS50011"/>
    </source>
</evidence>
<keyword evidence="11 15" id="KW-0067">ATP-binding</keyword>
<evidence type="ECO:0000256" key="6">
    <source>
        <dbReference type="ARBA" id="ARBA00022692"/>
    </source>
</evidence>
<keyword evidence="7" id="KW-0732">Signal</keyword>
<dbReference type="SMART" id="SM00220">
    <property type="entry name" value="S_TKc"/>
    <property type="match status" value="1"/>
</dbReference>
<evidence type="ECO:0000256" key="10">
    <source>
        <dbReference type="ARBA" id="ARBA00022777"/>
    </source>
</evidence>
<keyword evidence="10" id="KW-0418">Kinase</keyword>
<dbReference type="Proteomes" id="UP001630127">
    <property type="component" value="Unassembled WGS sequence"/>
</dbReference>
<evidence type="ECO:0000256" key="11">
    <source>
        <dbReference type="ARBA" id="ARBA00022840"/>
    </source>
</evidence>
<name>A0ABD3A0P3_9GENT</name>
<evidence type="ECO:0000313" key="18">
    <source>
        <dbReference type="EMBL" id="KAL3524140.1"/>
    </source>
</evidence>
<evidence type="ECO:0000256" key="12">
    <source>
        <dbReference type="ARBA" id="ARBA00022989"/>
    </source>
</evidence>
<evidence type="ECO:0000313" key="19">
    <source>
        <dbReference type="Proteomes" id="UP001630127"/>
    </source>
</evidence>
<dbReference type="InterPro" id="IPR001611">
    <property type="entry name" value="Leu-rich_rpt"/>
</dbReference>
<dbReference type="GO" id="GO:0005524">
    <property type="term" value="F:ATP binding"/>
    <property type="evidence" value="ECO:0007669"/>
    <property type="project" value="UniProtKB-UniRule"/>
</dbReference>
<keyword evidence="3" id="KW-0597">Phosphoprotein</keyword>
<dbReference type="InterPro" id="IPR017441">
    <property type="entry name" value="Protein_kinase_ATP_BS"/>
</dbReference>
<dbReference type="CDD" id="cd14066">
    <property type="entry name" value="STKc_IRAK"/>
    <property type="match status" value="1"/>
</dbReference>
<evidence type="ECO:0000256" key="13">
    <source>
        <dbReference type="ARBA" id="ARBA00023136"/>
    </source>
</evidence>
<proteinExistence type="predicted"/>
<keyword evidence="9 15" id="KW-0547">Nucleotide-binding</keyword>